<keyword evidence="6" id="KW-1185">Reference proteome</keyword>
<dbReference type="EMBL" id="CP111025">
    <property type="protein sequence ID" value="WAR26682.1"/>
    <property type="molecule type" value="Genomic_DNA"/>
</dbReference>
<dbReference type="Proteomes" id="UP001164746">
    <property type="component" value="Chromosome 14"/>
</dbReference>
<keyword evidence="1 2" id="KW-0539">Nucleus</keyword>
<evidence type="ECO:0000313" key="5">
    <source>
        <dbReference type="EMBL" id="WAR26682.1"/>
    </source>
</evidence>
<protein>
    <submittedName>
        <fullName evidence="5">PITX-like protein</fullName>
    </submittedName>
</protein>
<dbReference type="InterPro" id="IPR009057">
    <property type="entry name" value="Homeodomain-like_sf"/>
</dbReference>
<dbReference type="PANTHER" id="PTHR46271:SF4">
    <property type="entry name" value="HOMEOBOX PROTEIN, PUTATIVE-RELATED"/>
    <property type="match status" value="1"/>
</dbReference>
<feature type="domain" description="Homeobox" evidence="4">
    <location>
        <begin position="193"/>
        <end position="253"/>
    </location>
</feature>
<reference evidence="5" key="1">
    <citation type="submission" date="2022-11" db="EMBL/GenBank/DDBJ databases">
        <title>Centuries of genome instability and evolution in soft-shell clam transmissible cancer (bioRxiv).</title>
        <authorList>
            <person name="Hart S.F.M."/>
            <person name="Yonemitsu M.A."/>
            <person name="Giersch R.M."/>
            <person name="Beal B.F."/>
            <person name="Arriagada G."/>
            <person name="Davis B.W."/>
            <person name="Ostrander E.A."/>
            <person name="Goff S.P."/>
            <person name="Metzger M.J."/>
        </authorList>
    </citation>
    <scope>NUCLEOTIDE SEQUENCE</scope>
    <source>
        <strain evidence="5">MELC-2E11</strain>
        <tissue evidence="5">Siphon/mantle</tissue>
    </source>
</reference>
<dbReference type="PROSITE" id="PS50071">
    <property type="entry name" value="HOMEOBOX_2"/>
    <property type="match status" value="1"/>
</dbReference>
<keyword evidence="1 2" id="KW-0238">DNA-binding</keyword>
<feature type="DNA-binding region" description="Homeobox" evidence="1">
    <location>
        <begin position="195"/>
        <end position="254"/>
    </location>
</feature>
<feature type="region of interest" description="Disordered" evidence="3">
    <location>
        <begin position="138"/>
        <end position="198"/>
    </location>
</feature>
<dbReference type="PANTHER" id="PTHR46271">
    <property type="entry name" value="HOMEOBOX PROTEIN, PUTATIVE-RELATED"/>
    <property type="match status" value="1"/>
</dbReference>
<keyword evidence="1 2" id="KW-0371">Homeobox</keyword>
<evidence type="ECO:0000256" key="3">
    <source>
        <dbReference type="SAM" id="MobiDB-lite"/>
    </source>
</evidence>
<comment type="subcellular location">
    <subcellularLocation>
        <location evidence="1 2">Nucleus</location>
    </subcellularLocation>
</comment>
<proteinExistence type="predicted"/>
<dbReference type="InterPro" id="IPR001356">
    <property type="entry name" value="HD"/>
</dbReference>
<name>A0ABY7G050_MYAAR</name>
<dbReference type="Pfam" id="PF00046">
    <property type="entry name" value="Homeodomain"/>
    <property type="match status" value="1"/>
</dbReference>
<dbReference type="Gene3D" id="1.10.10.60">
    <property type="entry name" value="Homeodomain-like"/>
    <property type="match status" value="1"/>
</dbReference>
<dbReference type="InterPro" id="IPR043562">
    <property type="entry name" value="RAX/RAX2"/>
</dbReference>
<feature type="compositionally biased region" description="Low complexity" evidence="3">
    <location>
        <begin position="154"/>
        <end position="177"/>
    </location>
</feature>
<evidence type="ECO:0000256" key="2">
    <source>
        <dbReference type="RuleBase" id="RU000682"/>
    </source>
</evidence>
<evidence type="ECO:0000313" key="6">
    <source>
        <dbReference type="Proteomes" id="UP001164746"/>
    </source>
</evidence>
<feature type="compositionally biased region" description="Polar residues" evidence="3">
    <location>
        <begin position="138"/>
        <end position="153"/>
    </location>
</feature>
<dbReference type="SMART" id="SM00389">
    <property type="entry name" value="HOX"/>
    <property type="match status" value="1"/>
</dbReference>
<dbReference type="CDD" id="cd00086">
    <property type="entry name" value="homeodomain"/>
    <property type="match status" value="1"/>
</dbReference>
<sequence>MHEHVITPGQSHRPTYGGFSSLETLFPSKTSAVVQPMHVLPVGRTDEKETLSLKYISTSPVLPGTGSVTRNVTRMLSETIDTGRCEGQSTSTTARVTRFSPYSTSHVLSYRQRMFQENMSKRHDEELVDVVAEGNEQQRNADASMTDSSMLTQGSASPQSYTSASSPSGSSRSSPGSDTGAATSPETTDEDMKKKKLVRTSYTNEQIQTLLKIFHENPYPDSEHMEDIAKEFGVPDNKIKIWFQNRRARWRRRVNDTINSYPHGFLPMTPALSPAHPNGYMTSGHLMVASTPQHLAASYFNPWMQTNSLSPDNNNANKFPVNPAQLRLSPTSTFTSGWSPTQSYRPVPVSAYSSIPTAYQMRTSPQHAMRSQFPSVTISPNSSSYLSSALLSHPMTSSNQMTTSQVNKTTYQCHGQSASISNGYATHTN</sequence>
<organism evidence="5 6">
    <name type="scientific">Mya arenaria</name>
    <name type="common">Soft-shell clam</name>
    <dbReference type="NCBI Taxonomy" id="6604"/>
    <lineage>
        <taxon>Eukaryota</taxon>
        <taxon>Metazoa</taxon>
        <taxon>Spiralia</taxon>
        <taxon>Lophotrochozoa</taxon>
        <taxon>Mollusca</taxon>
        <taxon>Bivalvia</taxon>
        <taxon>Autobranchia</taxon>
        <taxon>Heteroconchia</taxon>
        <taxon>Euheterodonta</taxon>
        <taxon>Imparidentia</taxon>
        <taxon>Neoheterodontei</taxon>
        <taxon>Myida</taxon>
        <taxon>Myoidea</taxon>
        <taxon>Myidae</taxon>
        <taxon>Mya</taxon>
    </lineage>
</organism>
<dbReference type="SUPFAM" id="SSF46689">
    <property type="entry name" value="Homeodomain-like"/>
    <property type="match status" value="1"/>
</dbReference>
<evidence type="ECO:0000256" key="1">
    <source>
        <dbReference type="PROSITE-ProRule" id="PRU00108"/>
    </source>
</evidence>
<accession>A0ABY7G050</accession>
<gene>
    <name evidence="5" type="ORF">MAR_012386</name>
</gene>
<evidence type="ECO:0000259" key="4">
    <source>
        <dbReference type="PROSITE" id="PS50071"/>
    </source>
</evidence>